<evidence type="ECO:0000313" key="4">
    <source>
        <dbReference type="Proteomes" id="UP000316727"/>
    </source>
</evidence>
<name>A0A501W5L2_9BACT</name>
<dbReference type="InterPro" id="IPR036457">
    <property type="entry name" value="PPM-type-like_dom_sf"/>
</dbReference>
<evidence type="ECO:0000256" key="1">
    <source>
        <dbReference type="ARBA" id="ARBA00022801"/>
    </source>
</evidence>
<comment type="caution">
    <text evidence="3">The sequence shown here is derived from an EMBL/GenBank/DDBJ whole genome shotgun (WGS) entry which is preliminary data.</text>
</comment>
<dbReference type="Pfam" id="PF07228">
    <property type="entry name" value="SpoIIE"/>
    <property type="match status" value="1"/>
</dbReference>
<organism evidence="3 4">
    <name type="scientific">Pontibacter mangrovi</name>
    <dbReference type="NCBI Taxonomy" id="2589816"/>
    <lineage>
        <taxon>Bacteria</taxon>
        <taxon>Pseudomonadati</taxon>
        <taxon>Bacteroidota</taxon>
        <taxon>Cytophagia</taxon>
        <taxon>Cytophagales</taxon>
        <taxon>Hymenobacteraceae</taxon>
        <taxon>Pontibacter</taxon>
    </lineage>
</organism>
<dbReference type="InterPro" id="IPR001932">
    <property type="entry name" value="PPM-type_phosphatase-like_dom"/>
</dbReference>
<dbReference type="SMART" id="SM00331">
    <property type="entry name" value="PP2C_SIG"/>
    <property type="match status" value="1"/>
</dbReference>
<dbReference type="PANTHER" id="PTHR43156">
    <property type="entry name" value="STAGE II SPORULATION PROTEIN E-RELATED"/>
    <property type="match status" value="1"/>
</dbReference>
<evidence type="ECO:0000313" key="3">
    <source>
        <dbReference type="EMBL" id="TPE42107.1"/>
    </source>
</evidence>
<dbReference type="InterPro" id="IPR052016">
    <property type="entry name" value="Bact_Sigma-Reg"/>
</dbReference>
<dbReference type="GO" id="GO:0016791">
    <property type="term" value="F:phosphatase activity"/>
    <property type="evidence" value="ECO:0007669"/>
    <property type="project" value="TreeGrafter"/>
</dbReference>
<dbReference type="Gene3D" id="3.30.450.40">
    <property type="match status" value="1"/>
</dbReference>
<keyword evidence="4" id="KW-1185">Reference proteome</keyword>
<dbReference type="RefSeq" id="WP_140623557.1">
    <property type="nucleotide sequence ID" value="NZ_VFRQ01000014.1"/>
</dbReference>
<evidence type="ECO:0000259" key="2">
    <source>
        <dbReference type="SMART" id="SM00331"/>
    </source>
</evidence>
<keyword evidence="1" id="KW-0378">Hydrolase</keyword>
<dbReference type="SUPFAM" id="SSF81606">
    <property type="entry name" value="PP2C-like"/>
    <property type="match status" value="1"/>
</dbReference>
<gene>
    <name evidence="3" type="ORF">FJM65_18655</name>
</gene>
<dbReference type="OrthoDB" id="9763484at2"/>
<dbReference type="AlphaFoldDB" id="A0A501W5L2"/>
<dbReference type="Proteomes" id="UP000316727">
    <property type="component" value="Unassembled WGS sequence"/>
</dbReference>
<sequence length="407" mass="46396">MSEISVQNQQQELNLKKLELAALLEITQAINANLPESALYKIYRFTLLAQLKIARLTLYVHDEEWQCKVCAGTDQDFTKVPLPDEILEVKEITKMSKLSVEKKWRCFDIVIPILHNGKVLAFILVGKIDKYSSNLDALNFLQTISNIMLVAIENHRMARQRLAQESIRREIEIAREVQSMLFPKSLPNDKDVTIHASYIPHSSIGGDYYDFIEIDADNFLFCVADVSGKGVPASLLMSNFQAGLRTMLRQNADLNTVVSELNNLIYRNAIAEKFITTFVAIYNRSTRELSYVNAGHNAPILLYEDNTHTLLNDGCTMLGVFDVLPFMNVGKVYVPEKSIVLAYTDGLTEVFDEDEAEFGIEGTIDFLQRNRYLSSKMLHLQLLREINLYNEEANFNDDITLLSCRFK</sequence>
<reference evidence="3 4" key="1">
    <citation type="submission" date="2019-06" db="EMBL/GenBank/DDBJ databases">
        <title>A novel bacterium of genus Pontibacter, isolated from marine sediment.</title>
        <authorList>
            <person name="Huang H."/>
            <person name="Mo K."/>
            <person name="Hu Y."/>
        </authorList>
    </citation>
    <scope>NUCLEOTIDE SEQUENCE [LARGE SCALE GENOMIC DNA]</scope>
    <source>
        <strain evidence="3 4">HB172049</strain>
    </source>
</reference>
<dbReference type="Gene3D" id="3.60.40.10">
    <property type="entry name" value="PPM-type phosphatase domain"/>
    <property type="match status" value="1"/>
</dbReference>
<dbReference type="InterPro" id="IPR029016">
    <property type="entry name" value="GAF-like_dom_sf"/>
</dbReference>
<protein>
    <submittedName>
        <fullName evidence="3">PP2C family protein-serine/threonine phosphatase</fullName>
    </submittedName>
</protein>
<feature type="domain" description="PPM-type phosphatase" evidence="2">
    <location>
        <begin position="189"/>
        <end position="406"/>
    </location>
</feature>
<proteinExistence type="predicted"/>
<dbReference type="SUPFAM" id="SSF55781">
    <property type="entry name" value="GAF domain-like"/>
    <property type="match status" value="1"/>
</dbReference>
<accession>A0A501W5L2</accession>
<dbReference type="PANTHER" id="PTHR43156:SF2">
    <property type="entry name" value="STAGE II SPORULATION PROTEIN E"/>
    <property type="match status" value="1"/>
</dbReference>
<dbReference type="EMBL" id="VFRQ01000014">
    <property type="protein sequence ID" value="TPE42107.1"/>
    <property type="molecule type" value="Genomic_DNA"/>
</dbReference>